<evidence type="ECO:0000313" key="6">
    <source>
        <dbReference type="EMBL" id="RFU94837.1"/>
    </source>
</evidence>
<evidence type="ECO:0000256" key="4">
    <source>
        <dbReference type="ARBA" id="ARBA00022683"/>
    </source>
</evidence>
<comment type="similarity">
    <text evidence="2">Belongs to the HPr family.</text>
</comment>
<protein>
    <submittedName>
        <fullName evidence="6">HPr family phosphocarrier protein</fullName>
    </submittedName>
</protein>
<evidence type="ECO:0000256" key="2">
    <source>
        <dbReference type="ARBA" id="ARBA00010736"/>
    </source>
</evidence>
<dbReference type="PANTHER" id="PTHR33705:SF2">
    <property type="entry name" value="PHOSPHOCARRIER PROTEIN NPR"/>
    <property type="match status" value="1"/>
</dbReference>
<keyword evidence="3" id="KW-0963">Cytoplasm</keyword>
<evidence type="ECO:0000313" key="7">
    <source>
        <dbReference type="Proteomes" id="UP000264002"/>
    </source>
</evidence>
<evidence type="ECO:0000256" key="3">
    <source>
        <dbReference type="ARBA" id="ARBA00022490"/>
    </source>
</evidence>
<dbReference type="PRINTS" id="PR00107">
    <property type="entry name" value="PHOSPHOCPHPR"/>
</dbReference>
<dbReference type="SUPFAM" id="SSF55594">
    <property type="entry name" value="HPr-like"/>
    <property type="match status" value="1"/>
</dbReference>
<dbReference type="RefSeq" id="WP_117330534.1">
    <property type="nucleotide sequence ID" value="NZ_QUWK01000007.1"/>
</dbReference>
<keyword evidence="4" id="KW-0598">Phosphotransferase system</keyword>
<organism evidence="6 7">
    <name type="scientific">Sphaerochaeta halotolerans</name>
    <dbReference type="NCBI Taxonomy" id="2293840"/>
    <lineage>
        <taxon>Bacteria</taxon>
        <taxon>Pseudomonadati</taxon>
        <taxon>Spirochaetota</taxon>
        <taxon>Spirochaetia</taxon>
        <taxon>Spirochaetales</taxon>
        <taxon>Sphaerochaetaceae</taxon>
        <taxon>Sphaerochaeta</taxon>
    </lineage>
</organism>
<dbReference type="Pfam" id="PF00381">
    <property type="entry name" value="PTS-HPr"/>
    <property type="match status" value="1"/>
</dbReference>
<dbReference type="InterPro" id="IPR050399">
    <property type="entry name" value="HPr"/>
</dbReference>
<dbReference type="Gene3D" id="3.30.1340.10">
    <property type="entry name" value="HPr-like"/>
    <property type="match status" value="1"/>
</dbReference>
<dbReference type="CDD" id="cd00367">
    <property type="entry name" value="PTS-HPr_like"/>
    <property type="match status" value="1"/>
</dbReference>
<comment type="subcellular location">
    <subcellularLocation>
        <location evidence="1">Cytoplasm</location>
    </subcellularLocation>
</comment>
<dbReference type="InterPro" id="IPR001020">
    <property type="entry name" value="PTS_HPr_His_P_site"/>
</dbReference>
<reference evidence="7" key="1">
    <citation type="submission" date="2018-08" db="EMBL/GenBank/DDBJ databases">
        <authorList>
            <person name="Grouzdev D.S."/>
            <person name="Krutkina M.S."/>
        </authorList>
    </citation>
    <scope>NUCLEOTIDE SEQUENCE [LARGE SCALE GENOMIC DNA]</scope>
    <source>
        <strain evidence="7">4-11</strain>
    </source>
</reference>
<dbReference type="InterPro" id="IPR000032">
    <property type="entry name" value="HPr-like"/>
</dbReference>
<reference evidence="6 7" key="2">
    <citation type="submission" date="2018-09" db="EMBL/GenBank/DDBJ databases">
        <title>Genome of Sphaerochaeta halotolerans strain 4-11.</title>
        <authorList>
            <person name="Nazina T.N."/>
            <person name="Sokolova D.S."/>
        </authorList>
    </citation>
    <scope>NUCLEOTIDE SEQUENCE [LARGE SCALE GENOMIC DNA]</scope>
    <source>
        <strain evidence="6 7">4-11</strain>
    </source>
</reference>
<dbReference type="GO" id="GO:0005737">
    <property type="term" value="C:cytoplasm"/>
    <property type="evidence" value="ECO:0007669"/>
    <property type="project" value="UniProtKB-SubCell"/>
</dbReference>
<dbReference type="InterPro" id="IPR035895">
    <property type="entry name" value="HPr-like_sf"/>
</dbReference>
<dbReference type="PROSITE" id="PS00369">
    <property type="entry name" value="PTS_HPR_HIS"/>
    <property type="match status" value="1"/>
</dbReference>
<gene>
    <name evidence="6" type="ORF">DYP60_08290</name>
</gene>
<comment type="caution">
    <text evidence="6">The sequence shown here is derived from an EMBL/GenBank/DDBJ whole genome shotgun (WGS) entry which is preliminary data.</text>
</comment>
<dbReference type="PROSITE" id="PS51350">
    <property type="entry name" value="PTS_HPR_DOM"/>
    <property type="match status" value="1"/>
</dbReference>
<keyword evidence="7" id="KW-1185">Reference proteome</keyword>
<sequence length="87" mass="9798">MVTRELKVYNRAGIHARPAASIVKLANQYKSDLYLEKDTMKINGKSIMGIITLGATHQSSIIMTCDGPDEQQMADAIEHLFENRFEE</sequence>
<accession>A0A372MGC2</accession>
<dbReference type="GO" id="GO:0009401">
    <property type="term" value="P:phosphoenolpyruvate-dependent sugar phosphotransferase system"/>
    <property type="evidence" value="ECO:0007669"/>
    <property type="project" value="UniProtKB-KW"/>
</dbReference>
<feature type="domain" description="HPr" evidence="5">
    <location>
        <begin position="1"/>
        <end position="87"/>
    </location>
</feature>
<evidence type="ECO:0000256" key="1">
    <source>
        <dbReference type="ARBA" id="ARBA00004496"/>
    </source>
</evidence>
<dbReference type="Proteomes" id="UP000264002">
    <property type="component" value="Unassembled WGS sequence"/>
</dbReference>
<dbReference type="NCBIfam" id="TIGR01003">
    <property type="entry name" value="PTS_HPr_family"/>
    <property type="match status" value="1"/>
</dbReference>
<name>A0A372MGC2_9SPIR</name>
<dbReference type="AlphaFoldDB" id="A0A372MGC2"/>
<evidence type="ECO:0000259" key="5">
    <source>
        <dbReference type="PROSITE" id="PS51350"/>
    </source>
</evidence>
<proteinExistence type="inferred from homology"/>
<dbReference type="OrthoDB" id="9809047at2"/>
<dbReference type="EMBL" id="QUWK01000007">
    <property type="protein sequence ID" value="RFU94837.1"/>
    <property type="molecule type" value="Genomic_DNA"/>
</dbReference>
<dbReference type="PANTHER" id="PTHR33705">
    <property type="entry name" value="PHOSPHOCARRIER PROTEIN HPR"/>
    <property type="match status" value="1"/>
</dbReference>